<dbReference type="HOGENOM" id="CLU_006123_1_0_1"/>
<feature type="transmembrane region" description="Helical" evidence="10">
    <location>
        <begin position="890"/>
        <end position="910"/>
    </location>
</feature>
<keyword evidence="7" id="KW-0539">Nucleus</keyword>
<keyword evidence="10" id="KW-0812">Transmembrane</keyword>
<evidence type="ECO:0000256" key="9">
    <source>
        <dbReference type="SAM" id="MobiDB-lite"/>
    </source>
</evidence>
<evidence type="ECO:0000256" key="7">
    <source>
        <dbReference type="ARBA" id="ARBA00023242"/>
    </source>
</evidence>
<dbReference type="Gene3D" id="4.10.240.10">
    <property type="entry name" value="Zn(2)-C6 fungal-type DNA-binding domain"/>
    <property type="match status" value="1"/>
</dbReference>
<accession>G1WZN3</accession>
<evidence type="ECO:0000313" key="13">
    <source>
        <dbReference type="Proteomes" id="UP000008784"/>
    </source>
</evidence>
<dbReference type="OMA" id="NFPSFSM"/>
<dbReference type="CDD" id="cd00067">
    <property type="entry name" value="GAL4"/>
    <property type="match status" value="1"/>
</dbReference>
<feature type="compositionally biased region" description="Polar residues" evidence="9">
    <location>
        <begin position="170"/>
        <end position="184"/>
    </location>
</feature>
<protein>
    <recommendedName>
        <fullName evidence="11">Zn(2)-C6 fungal-type domain-containing protein</fullName>
    </recommendedName>
</protein>
<feature type="region of interest" description="Disordered" evidence="9">
    <location>
        <begin position="340"/>
        <end position="359"/>
    </location>
</feature>
<evidence type="ECO:0000256" key="3">
    <source>
        <dbReference type="ARBA" id="ARBA00023015"/>
    </source>
</evidence>
<dbReference type="SMART" id="SM00906">
    <property type="entry name" value="Fungal_trans"/>
    <property type="match status" value="1"/>
</dbReference>
<feature type="domain" description="Zn(2)-C6 fungal-type" evidence="11">
    <location>
        <begin position="84"/>
        <end position="127"/>
    </location>
</feature>
<feature type="region of interest" description="Disordered" evidence="9">
    <location>
        <begin position="40"/>
        <end position="64"/>
    </location>
</feature>
<dbReference type="PANTHER" id="PTHR47663">
    <property type="entry name" value="XYLANOLYTIC TRANSCRIPTIONAL ACTIVATOR XLNR-RELATED"/>
    <property type="match status" value="1"/>
</dbReference>
<dbReference type="GO" id="GO:0003677">
    <property type="term" value="F:DNA binding"/>
    <property type="evidence" value="ECO:0007669"/>
    <property type="project" value="UniProtKB-KW"/>
</dbReference>
<keyword evidence="6" id="KW-0804">Transcription</keyword>
<feature type="compositionally biased region" description="Polar residues" evidence="9">
    <location>
        <begin position="204"/>
        <end position="224"/>
    </location>
</feature>
<dbReference type="PANTHER" id="PTHR47663:SF1">
    <property type="entry name" value="XYLANOLYTIC TRANSCRIPTIONAL ACTIVATOR XLNR-RELATED"/>
    <property type="match status" value="1"/>
</dbReference>
<dbReference type="GO" id="GO:0008270">
    <property type="term" value="F:zinc ion binding"/>
    <property type="evidence" value="ECO:0007669"/>
    <property type="project" value="InterPro"/>
</dbReference>
<dbReference type="InterPro" id="IPR001138">
    <property type="entry name" value="Zn2Cys6_DnaBD"/>
</dbReference>
<keyword evidence="3" id="KW-0805">Transcription regulation</keyword>
<dbReference type="GO" id="GO:0006351">
    <property type="term" value="P:DNA-templated transcription"/>
    <property type="evidence" value="ECO:0007669"/>
    <property type="project" value="InterPro"/>
</dbReference>
<dbReference type="CDD" id="cd12148">
    <property type="entry name" value="fungal_TF_MHR"/>
    <property type="match status" value="1"/>
</dbReference>
<reference evidence="12 13" key="1">
    <citation type="journal article" date="2011" name="PLoS Pathog.">
        <title>Genomic and proteomic analyses of the fungus Arthrobotrys oligospora provide insights into nematode-trap formation.</title>
        <authorList>
            <person name="Yang J."/>
            <person name="Wang L."/>
            <person name="Ji X."/>
            <person name="Feng Y."/>
            <person name="Li X."/>
            <person name="Zou C."/>
            <person name="Xu J."/>
            <person name="Ren Y."/>
            <person name="Mi Q."/>
            <person name="Wu J."/>
            <person name="Liu S."/>
            <person name="Liu Y."/>
            <person name="Huang X."/>
            <person name="Wang H."/>
            <person name="Niu X."/>
            <person name="Li J."/>
            <person name="Liang L."/>
            <person name="Luo Y."/>
            <person name="Ji K."/>
            <person name="Zhou W."/>
            <person name="Yu Z."/>
            <person name="Li G."/>
            <person name="Liu Y."/>
            <person name="Li L."/>
            <person name="Qiao M."/>
            <person name="Feng L."/>
            <person name="Zhang K.-Q."/>
        </authorList>
    </citation>
    <scope>NUCLEOTIDE SEQUENCE [LARGE SCALE GENOMIC DNA]</scope>
    <source>
        <strain evidence="13">ATCC 24927 / CBS 115.81 / DSM 1491</strain>
    </source>
</reference>
<dbReference type="InterPro" id="IPR036864">
    <property type="entry name" value="Zn2-C6_fun-type_DNA-bd_sf"/>
</dbReference>
<feature type="region of interest" description="Disordered" evidence="9">
    <location>
        <begin position="788"/>
        <end position="818"/>
    </location>
</feature>
<feature type="region of interest" description="Disordered" evidence="9">
    <location>
        <begin position="150"/>
        <end position="253"/>
    </location>
</feature>
<sequence length="992" mass="108524">MLSTGIPHHSYIGAPTLLNGHTSTIESLSSNGLSSYSFSHHPKSMMNKRHHPYGSPSPGGLQPLGHLGSGSPTTGPIRRRISRACDQCNQLRTRCDGKMPCQHCIVRTLVLTGELGVLVDFNLDCKYNRERKKRGKASRKDIQNAQAAAAAAAAATSTPTAGGSVEENGESQTPVAMMPTSASRESFSELPPPPRPDLGFPRPNRSSVGSTHTASSDQSDFSPSQMQQQHHHHRLPSQHHHHLPTPDSPTHMAHISDQSFAQVPYGRMPQYQPQQNGLMSGARMLPHPQLQTHAAQPMPNQSYGHDFMMISPQHQAGPQGGLSLSSAGISPLAGLLGQSPDNQSPGWLSLPSPPTPMHSNPNHLRYPVLLPILPHLQQIIPTHLACELLDLFFLNPILSFFQPASPYVLCHVLRKKSVLHPTHPRLTTPALLASMLWIAAQTSDAPALTVSPSARGRICQKLLEMCIGFLRPLVHIPLGSVAVGSSHSSHENENAGMGLGGLASPGPTGREGVVGAAGTVDDILTYIHLATVISASEFKGASLRWWNAAWALARELRLNREVSDQPELEQEEGVVPNTRSTIGEEEKEERRRIWWLLYIVDRHLALCYNRPLALRDIECVDLLQPMDDTRWQNGDFYGSHENSNGQDLADPFHPLNQVPNIYASNPSPPPSISSNPQQANRCAGPTIQVTGPSLFGFFLPLMTILGEIVDLHHARNHPRLGQGFGGSGADWEDQVAEIQSQLDMYERSLSDWEHNRLDTDQEKPRDDAVNMNGQQQAAETLPETTEARLQGNNGDTLTDPAIAPPPAPAADKSSSPLSGDQMQKKIALAYGTHVLHVLHILLSGKWDPISMLDDNDLWISSPGFISATAHAVSAAEAIGNILKYDPDLSFMPYFFGIYLLQGSFLLLLIADKLQGEASQAVVGACETIVRAHEVCVVTLNTEYQRNFRKVMRSALAQVRGRCLPEDMEEQKQRRREVLMLYRWCGDGHGLAL</sequence>
<dbReference type="SMART" id="SM00066">
    <property type="entry name" value="GAL4"/>
    <property type="match status" value="1"/>
</dbReference>
<evidence type="ECO:0000256" key="8">
    <source>
        <dbReference type="ARBA" id="ARBA00037990"/>
    </source>
</evidence>
<feature type="compositionally biased region" description="Basic residues" evidence="9">
    <location>
        <begin position="229"/>
        <end position="243"/>
    </location>
</feature>
<feature type="region of interest" description="Disordered" evidence="9">
    <location>
        <begin position="636"/>
        <end position="680"/>
    </location>
</feature>
<dbReference type="Proteomes" id="UP000008784">
    <property type="component" value="Unassembled WGS sequence"/>
</dbReference>
<dbReference type="PROSITE" id="PS50048">
    <property type="entry name" value="ZN2_CY6_FUNGAL_2"/>
    <property type="match status" value="1"/>
</dbReference>
<keyword evidence="4" id="KW-0238">DNA-binding</keyword>
<comment type="similarity">
    <text evidence="8">Belongs to the xlnR/xlr1 family.</text>
</comment>
<dbReference type="InParanoid" id="G1WZN3"/>
<dbReference type="eggNOG" id="ENOG502QUI0">
    <property type="taxonomic scope" value="Eukaryota"/>
</dbReference>
<name>G1WZN3_ARTOA</name>
<evidence type="ECO:0000256" key="4">
    <source>
        <dbReference type="ARBA" id="ARBA00023125"/>
    </source>
</evidence>
<feature type="compositionally biased region" description="Basic residues" evidence="9">
    <location>
        <begin position="40"/>
        <end position="52"/>
    </location>
</feature>
<evidence type="ECO:0000256" key="10">
    <source>
        <dbReference type="SAM" id="Phobius"/>
    </source>
</evidence>
<dbReference type="GeneID" id="22889172"/>
<keyword evidence="2" id="KW-0862">Zinc</keyword>
<keyword evidence="1" id="KW-0479">Metal-binding</keyword>
<evidence type="ECO:0000256" key="1">
    <source>
        <dbReference type="ARBA" id="ARBA00022723"/>
    </source>
</evidence>
<evidence type="ECO:0000256" key="6">
    <source>
        <dbReference type="ARBA" id="ARBA00023163"/>
    </source>
</evidence>
<dbReference type="Pfam" id="PF04082">
    <property type="entry name" value="Fungal_trans"/>
    <property type="match status" value="1"/>
</dbReference>
<dbReference type="OrthoDB" id="5365785at2759"/>
<evidence type="ECO:0000256" key="2">
    <source>
        <dbReference type="ARBA" id="ARBA00022833"/>
    </source>
</evidence>
<comment type="caution">
    <text evidence="12">The sequence shown here is derived from an EMBL/GenBank/DDBJ whole genome shotgun (WGS) entry which is preliminary data.</text>
</comment>
<dbReference type="InterPro" id="IPR007219">
    <property type="entry name" value="XnlR_reg_dom"/>
</dbReference>
<organism evidence="12 13">
    <name type="scientific">Arthrobotrys oligospora (strain ATCC 24927 / CBS 115.81 / DSM 1491)</name>
    <name type="common">Nematode-trapping fungus</name>
    <name type="synonym">Didymozoophaga oligospora</name>
    <dbReference type="NCBI Taxonomy" id="756982"/>
    <lineage>
        <taxon>Eukaryota</taxon>
        <taxon>Fungi</taxon>
        <taxon>Dikarya</taxon>
        <taxon>Ascomycota</taxon>
        <taxon>Pezizomycotina</taxon>
        <taxon>Orbiliomycetes</taxon>
        <taxon>Orbiliales</taxon>
        <taxon>Orbiliaceae</taxon>
        <taxon>Orbilia</taxon>
        <taxon>Orbilia oligospora</taxon>
    </lineage>
</organism>
<gene>
    <name evidence="12" type="ORF">AOL_s00006g84</name>
</gene>
<dbReference type="GO" id="GO:0000981">
    <property type="term" value="F:DNA-binding transcription factor activity, RNA polymerase II-specific"/>
    <property type="evidence" value="ECO:0007669"/>
    <property type="project" value="InterPro"/>
</dbReference>
<feature type="compositionally biased region" description="Low complexity" evidence="9">
    <location>
        <begin position="54"/>
        <end position="64"/>
    </location>
</feature>
<dbReference type="InterPro" id="IPR051439">
    <property type="entry name" value="XlnR/Xlr1"/>
</dbReference>
<evidence type="ECO:0000313" key="12">
    <source>
        <dbReference type="EMBL" id="EGX53626.1"/>
    </source>
</evidence>
<keyword evidence="13" id="KW-1185">Reference proteome</keyword>
<keyword evidence="5" id="KW-0010">Activator</keyword>
<keyword evidence="10" id="KW-1133">Transmembrane helix</keyword>
<dbReference type="SUPFAM" id="SSF57701">
    <property type="entry name" value="Zn2/Cys6 DNA-binding domain"/>
    <property type="match status" value="1"/>
</dbReference>
<dbReference type="AlphaFoldDB" id="G1WZN3"/>
<evidence type="ECO:0000259" key="11">
    <source>
        <dbReference type="PROSITE" id="PS50048"/>
    </source>
</evidence>
<evidence type="ECO:0000256" key="5">
    <source>
        <dbReference type="ARBA" id="ARBA00023159"/>
    </source>
</evidence>
<dbReference type="STRING" id="756982.G1WZN3"/>
<dbReference type="RefSeq" id="XP_011117695.1">
    <property type="nucleotide sequence ID" value="XM_011119393.1"/>
</dbReference>
<dbReference type="EMBL" id="ADOT01000011">
    <property type="protein sequence ID" value="EGX53626.1"/>
    <property type="molecule type" value="Genomic_DNA"/>
</dbReference>
<dbReference type="Pfam" id="PF00172">
    <property type="entry name" value="Zn_clus"/>
    <property type="match status" value="1"/>
</dbReference>
<proteinExistence type="inferred from homology"/>
<keyword evidence="10" id="KW-0472">Membrane</keyword>